<keyword evidence="2" id="KW-1003">Cell membrane</keyword>
<reference evidence="11" key="1">
    <citation type="journal article" date="2010" name="Science">
        <title>The genome of the Western clawed frog Xenopus tropicalis.</title>
        <authorList>
            <person name="Hellsten U."/>
            <person name="Harland R.M."/>
            <person name="Gilchrist M.J."/>
            <person name="Hendrix D."/>
            <person name="Jurka J."/>
            <person name="Kapitonov V."/>
            <person name="Ovcharenko I."/>
            <person name="Putnam N.H."/>
            <person name="Shu S."/>
            <person name="Taher L."/>
            <person name="Blitz I.L."/>
            <person name="Blumberg B."/>
            <person name="Dichmann D.S."/>
            <person name="Dubchak I."/>
            <person name="Amaya E."/>
            <person name="Detter J.C."/>
            <person name="Fletcher R."/>
            <person name="Gerhard D.S."/>
            <person name="Goodstein D."/>
            <person name="Graves T."/>
            <person name="Grigoriev I.V."/>
            <person name="Grimwood J."/>
            <person name="Kawashima T."/>
            <person name="Lindquist E."/>
            <person name="Lucas S.M."/>
            <person name="Mead P.E."/>
            <person name="Mitros T."/>
            <person name="Ogino H."/>
            <person name="Ohta Y."/>
            <person name="Poliakov A.V."/>
            <person name="Pollet N."/>
            <person name="Robert J."/>
            <person name="Salamov A."/>
            <person name="Sater A.K."/>
            <person name="Schmutz J."/>
            <person name="Terry A."/>
            <person name="Vize P.D."/>
            <person name="Warren W.C."/>
            <person name="Wells D."/>
            <person name="Wills A."/>
            <person name="Wilson R.K."/>
            <person name="Zimmerman L.B."/>
            <person name="Zorn A.M."/>
            <person name="Grainger R."/>
            <person name="Grammer T."/>
            <person name="Khokha M.K."/>
            <person name="Richardson P.M."/>
            <person name="Rokhsar D.S."/>
        </authorList>
    </citation>
    <scope>NUCLEOTIDE SEQUENCE [LARGE SCALE GENOMIC DNA]</scope>
    <source>
        <strain evidence="11">Nigerian</strain>
    </source>
</reference>
<dbReference type="GeneTree" id="ENSGT01150000286972"/>
<feature type="transmembrane region" description="Helical" evidence="9">
    <location>
        <begin position="259"/>
        <end position="282"/>
    </location>
</feature>
<evidence type="ECO:0000256" key="5">
    <source>
        <dbReference type="ARBA" id="ARBA00022725"/>
    </source>
</evidence>
<dbReference type="GO" id="GO:0004984">
    <property type="term" value="F:olfactory receptor activity"/>
    <property type="evidence" value="ECO:0007669"/>
    <property type="project" value="InterPro"/>
</dbReference>
<keyword evidence="4 9" id="KW-0812">Transmembrane</keyword>
<evidence type="ECO:0000313" key="11">
    <source>
        <dbReference type="Ensembl" id="ENSXETP00000102428"/>
    </source>
</evidence>
<evidence type="ECO:0000259" key="10">
    <source>
        <dbReference type="PROSITE" id="PS50262"/>
    </source>
</evidence>
<dbReference type="SUPFAM" id="SSF81321">
    <property type="entry name" value="Family A G protein-coupled receptor-like"/>
    <property type="match status" value="1"/>
</dbReference>
<evidence type="ECO:0000256" key="3">
    <source>
        <dbReference type="ARBA" id="ARBA00022606"/>
    </source>
</evidence>
<dbReference type="PRINTS" id="PR00237">
    <property type="entry name" value="GPCRRHODOPSN"/>
</dbReference>
<sequence>MFRHQKGFANMESISYDNKMISDTKCYSNFTEFLLLGFSDFHYKHQLFIFVLFCSTYIFTLLGNGLIIITVTQNSRLHTPMYFFLRNLSILELCYVTATVPKAMHLFMSGMKSISLIGCAFQMQAFVSIGGIQCLFLGVMAFDRYMAICNPLRYSSVMSHKMCFNLTAGSWVVGCLLSFGLTSSIFSVPCCNSNLIGHFFCDIPPVLNLACVNTFNNELSVLIACILVVVMPFLAILCSYINILYSVGLIHSIEGRQKALSTCISHLVSVTLFYGTAMFFHLRLGTQGSTGNDRIMALVYCIIIPAINPLIYSLRNKDMKQSVKIRIRQFARLNLPSSRRSQWQRSLHFP</sequence>
<feature type="transmembrane region" description="Helical" evidence="9">
    <location>
        <begin position="83"/>
        <end position="101"/>
    </location>
</feature>
<evidence type="ECO:0000256" key="6">
    <source>
        <dbReference type="ARBA" id="ARBA00022989"/>
    </source>
</evidence>
<dbReference type="PANTHER" id="PTHR26453">
    <property type="entry name" value="OLFACTORY RECEPTOR"/>
    <property type="match status" value="1"/>
</dbReference>
<protein>
    <recommendedName>
        <fullName evidence="10">G-protein coupled receptors family 1 profile domain-containing protein</fullName>
    </recommendedName>
</protein>
<name>A0A803J3L4_XENTR</name>
<feature type="transmembrane region" description="Helical" evidence="9">
    <location>
        <begin position="221"/>
        <end position="247"/>
    </location>
</feature>
<dbReference type="InParanoid" id="A0A803J3L4"/>
<evidence type="ECO:0000256" key="4">
    <source>
        <dbReference type="ARBA" id="ARBA00022692"/>
    </source>
</evidence>
<dbReference type="FunFam" id="1.20.1070.10:FF:000001">
    <property type="entry name" value="Olfactory receptor"/>
    <property type="match status" value="1"/>
</dbReference>
<dbReference type="GO" id="GO:0005886">
    <property type="term" value="C:plasma membrane"/>
    <property type="evidence" value="ECO:0007669"/>
    <property type="project" value="UniProtKB-SubCell"/>
</dbReference>
<keyword evidence="8" id="KW-0807">Transducer</keyword>
<organism evidence="11">
    <name type="scientific">Xenopus tropicalis</name>
    <name type="common">Western clawed frog</name>
    <name type="synonym">Silurana tropicalis</name>
    <dbReference type="NCBI Taxonomy" id="8364"/>
    <lineage>
        <taxon>Eukaryota</taxon>
        <taxon>Metazoa</taxon>
        <taxon>Chordata</taxon>
        <taxon>Craniata</taxon>
        <taxon>Vertebrata</taxon>
        <taxon>Euteleostomi</taxon>
        <taxon>Amphibia</taxon>
        <taxon>Batrachia</taxon>
        <taxon>Anura</taxon>
        <taxon>Pipoidea</taxon>
        <taxon>Pipidae</taxon>
        <taxon>Xenopodinae</taxon>
        <taxon>Xenopus</taxon>
        <taxon>Silurana</taxon>
    </lineage>
</organism>
<evidence type="ECO:0000256" key="9">
    <source>
        <dbReference type="SAM" id="Phobius"/>
    </source>
</evidence>
<accession>A0A803J3L4</accession>
<dbReference type="GO" id="GO:0004930">
    <property type="term" value="F:G protein-coupled receptor activity"/>
    <property type="evidence" value="ECO:0007669"/>
    <property type="project" value="InterPro"/>
</dbReference>
<keyword evidence="5" id="KW-0552">Olfaction</keyword>
<feature type="transmembrane region" description="Helical" evidence="9">
    <location>
        <begin position="121"/>
        <end position="142"/>
    </location>
</feature>
<dbReference type="AlphaFoldDB" id="A0A803J3L4"/>
<evidence type="ECO:0000256" key="1">
    <source>
        <dbReference type="ARBA" id="ARBA00004651"/>
    </source>
</evidence>
<dbReference type="PRINTS" id="PR00245">
    <property type="entry name" value="OLFACTORYR"/>
</dbReference>
<dbReference type="InterPro" id="IPR017452">
    <property type="entry name" value="GPCR_Rhodpsn_7TM"/>
</dbReference>
<evidence type="ECO:0000256" key="8">
    <source>
        <dbReference type="ARBA" id="ARBA00023224"/>
    </source>
</evidence>
<proteinExistence type="predicted"/>
<feature type="domain" description="G-protein coupled receptors family 1 profile" evidence="10">
    <location>
        <begin position="63"/>
        <end position="312"/>
    </location>
</feature>
<keyword evidence="7 9" id="KW-0472">Membrane</keyword>
<reference evidence="11" key="2">
    <citation type="submission" date="2021-03" db="UniProtKB">
        <authorList>
            <consortium name="Ensembl"/>
        </authorList>
    </citation>
    <scope>IDENTIFICATION</scope>
</reference>
<comment type="subcellular location">
    <subcellularLocation>
        <location evidence="1">Cell membrane</location>
        <topology evidence="1">Multi-pass membrane protein</topology>
    </subcellularLocation>
</comment>
<dbReference type="CDD" id="cd15225">
    <property type="entry name" value="7tmA_OR10A-like"/>
    <property type="match status" value="1"/>
</dbReference>
<dbReference type="InterPro" id="IPR000276">
    <property type="entry name" value="GPCR_Rhodpsn"/>
</dbReference>
<dbReference type="Gene3D" id="1.20.1070.10">
    <property type="entry name" value="Rhodopsin 7-helix transmembrane proteins"/>
    <property type="match status" value="1"/>
</dbReference>
<dbReference type="InterPro" id="IPR000725">
    <property type="entry name" value="Olfact_rcpt"/>
</dbReference>
<evidence type="ECO:0000256" key="7">
    <source>
        <dbReference type="ARBA" id="ARBA00023136"/>
    </source>
</evidence>
<dbReference type="Ensembl" id="ENSXETT00000106419">
    <property type="protein sequence ID" value="ENSXETP00000102428"/>
    <property type="gene ID" value="ENSXETG00000045155"/>
</dbReference>
<dbReference type="PROSITE" id="PS50262">
    <property type="entry name" value="G_PROTEIN_RECEP_F1_2"/>
    <property type="match status" value="1"/>
</dbReference>
<keyword evidence="6 9" id="KW-1133">Transmembrane helix</keyword>
<feature type="transmembrane region" description="Helical" evidence="9">
    <location>
        <begin position="294"/>
        <end position="314"/>
    </location>
</feature>
<feature type="transmembrane region" description="Helical" evidence="9">
    <location>
        <begin position="163"/>
        <end position="186"/>
    </location>
</feature>
<dbReference type="Pfam" id="PF13853">
    <property type="entry name" value="7tm_4"/>
    <property type="match status" value="1"/>
</dbReference>
<evidence type="ECO:0000256" key="2">
    <source>
        <dbReference type="ARBA" id="ARBA00022475"/>
    </source>
</evidence>
<keyword evidence="3" id="KW-0716">Sensory transduction</keyword>
<feature type="transmembrane region" description="Helical" evidence="9">
    <location>
        <begin position="47"/>
        <end position="71"/>
    </location>
</feature>